<gene>
    <name evidence="3" type="ORF">ILEXP_LOCUS41412</name>
</gene>
<proteinExistence type="inferred from homology"/>
<dbReference type="EMBL" id="CAUOFW020005847">
    <property type="protein sequence ID" value="CAK9171806.1"/>
    <property type="molecule type" value="Genomic_DNA"/>
</dbReference>
<dbReference type="Proteomes" id="UP001642360">
    <property type="component" value="Unassembled WGS sequence"/>
</dbReference>
<reference evidence="3 4" key="1">
    <citation type="submission" date="2024-02" db="EMBL/GenBank/DDBJ databases">
        <authorList>
            <person name="Vignale AGUSTIN F."/>
            <person name="Sosa J E."/>
            <person name="Modenutti C."/>
        </authorList>
    </citation>
    <scope>NUCLEOTIDE SEQUENCE [LARGE SCALE GENOMIC DNA]</scope>
</reference>
<dbReference type="SUPFAM" id="SSF53756">
    <property type="entry name" value="UDP-Glycosyltransferase/glycogen phosphorylase"/>
    <property type="match status" value="1"/>
</dbReference>
<organism evidence="3 4">
    <name type="scientific">Ilex paraguariensis</name>
    <name type="common">yerba mate</name>
    <dbReference type="NCBI Taxonomy" id="185542"/>
    <lineage>
        <taxon>Eukaryota</taxon>
        <taxon>Viridiplantae</taxon>
        <taxon>Streptophyta</taxon>
        <taxon>Embryophyta</taxon>
        <taxon>Tracheophyta</taxon>
        <taxon>Spermatophyta</taxon>
        <taxon>Magnoliopsida</taxon>
        <taxon>eudicotyledons</taxon>
        <taxon>Gunneridae</taxon>
        <taxon>Pentapetalae</taxon>
        <taxon>asterids</taxon>
        <taxon>campanulids</taxon>
        <taxon>Aquifoliales</taxon>
        <taxon>Aquifoliaceae</taxon>
        <taxon>Ilex</taxon>
    </lineage>
</organism>
<dbReference type="Pfam" id="PF26168">
    <property type="entry name" value="Glyco_transf_N"/>
    <property type="match status" value="1"/>
</dbReference>
<evidence type="ECO:0000313" key="4">
    <source>
        <dbReference type="Proteomes" id="UP001642360"/>
    </source>
</evidence>
<comment type="caution">
    <text evidence="3">The sequence shown here is derived from an EMBL/GenBank/DDBJ whole genome shotgun (WGS) entry which is preliminary data.</text>
</comment>
<dbReference type="InterPro" id="IPR058980">
    <property type="entry name" value="Glyco_transf_N"/>
</dbReference>
<evidence type="ECO:0000259" key="2">
    <source>
        <dbReference type="Pfam" id="PF26168"/>
    </source>
</evidence>
<comment type="similarity">
    <text evidence="1">Belongs to the UDP-glycosyltransferase family.</text>
</comment>
<dbReference type="PANTHER" id="PTHR11926">
    <property type="entry name" value="GLUCOSYL/GLUCURONOSYL TRANSFERASES"/>
    <property type="match status" value="1"/>
</dbReference>
<sequence length="224" mass="24635">MDQPELVPHVLIFPFPAQGHVNSMLKLAELLCLSGIHVTYLVSASIHCRLLTHTNVQSRFNHYPGFCFQTLPYGLYEGTVHTHDGVFKLYESLKAIAKSFLRELMVSGRPITNARRPVTCVIADGVLSLAIEVGEEIGIPVIFFRTISACAFWAYFCIPELIEAGELPFNGDGDSGDGSLSGVRSFSSPLDFSHVVSLLSCEPPPVLLSSCFDHLSRSHLYLLP</sequence>
<evidence type="ECO:0000313" key="3">
    <source>
        <dbReference type="EMBL" id="CAK9171806.1"/>
    </source>
</evidence>
<feature type="domain" description="Glycosyltransferase N-terminal" evidence="2">
    <location>
        <begin position="10"/>
        <end position="45"/>
    </location>
</feature>
<dbReference type="AlphaFoldDB" id="A0ABC8TS94"/>
<evidence type="ECO:0000256" key="1">
    <source>
        <dbReference type="ARBA" id="ARBA00009995"/>
    </source>
</evidence>
<name>A0ABC8TS94_9AQUA</name>
<dbReference type="Gene3D" id="3.40.50.2000">
    <property type="entry name" value="Glycogen Phosphorylase B"/>
    <property type="match status" value="1"/>
</dbReference>
<accession>A0ABC8TS94</accession>
<protein>
    <recommendedName>
        <fullName evidence="2">Glycosyltransferase N-terminal domain-containing protein</fullName>
    </recommendedName>
</protein>
<dbReference type="PANTHER" id="PTHR11926:SF1392">
    <property type="entry name" value="GLYCOSYLTRANSFERASE"/>
    <property type="match status" value="1"/>
</dbReference>
<keyword evidence="4" id="KW-1185">Reference proteome</keyword>